<reference evidence="3" key="1">
    <citation type="submission" date="2016-10" db="EMBL/GenBank/DDBJ databases">
        <authorList>
            <person name="Varghese N."/>
            <person name="Submissions S."/>
        </authorList>
    </citation>
    <scope>NUCLEOTIDE SEQUENCE [LARGE SCALE GENOMIC DNA]</scope>
    <source>
        <strain evidence="3">DSM 8987</strain>
    </source>
</reference>
<feature type="transmembrane region" description="Helical" evidence="1">
    <location>
        <begin position="12"/>
        <end position="35"/>
    </location>
</feature>
<protein>
    <submittedName>
        <fullName evidence="2">MSHA pilin protein MshC</fullName>
    </submittedName>
</protein>
<dbReference type="Proteomes" id="UP000243205">
    <property type="component" value="Unassembled WGS sequence"/>
</dbReference>
<dbReference type="EMBL" id="FNAQ01000003">
    <property type="protein sequence ID" value="SDE03181.1"/>
    <property type="molecule type" value="Genomic_DNA"/>
</dbReference>
<dbReference type="RefSeq" id="WP_092076535.1">
    <property type="nucleotide sequence ID" value="NZ_CALFZY010000011.1"/>
</dbReference>
<keyword evidence="3" id="KW-1185">Reference proteome</keyword>
<evidence type="ECO:0000313" key="3">
    <source>
        <dbReference type="Proteomes" id="UP000243205"/>
    </source>
</evidence>
<accession>A0A1G6ZKW7</accession>
<keyword evidence="1" id="KW-0472">Membrane</keyword>
<keyword evidence="1" id="KW-1133">Transmembrane helix</keyword>
<dbReference type="InterPro" id="IPR045584">
    <property type="entry name" value="Pilin-like"/>
</dbReference>
<organism evidence="2 3">
    <name type="scientific">Desulfuromonas thiophila</name>
    <dbReference type="NCBI Taxonomy" id="57664"/>
    <lineage>
        <taxon>Bacteria</taxon>
        <taxon>Pseudomonadati</taxon>
        <taxon>Thermodesulfobacteriota</taxon>
        <taxon>Desulfuromonadia</taxon>
        <taxon>Desulfuromonadales</taxon>
        <taxon>Desulfuromonadaceae</taxon>
        <taxon>Desulfuromonas</taxon>
    </lineage>
</organism>
<dbReference type="OrthoDB" id="5387661at2"/>
<proteinExistence type="predicted"/>
<dbReference type="Pfam" id="PF07963">
    <property type="entry name" value="N_methyl"/>
    <property type="match status" value="1"/>
</dbReference>
<dbReference type="InterPro" id="IPR012902">
    <property type="entry name" value="N_methyl_site"/>
</dbReference>
<keyword evidence="1" id="KW-0812">Transmembrane</keyword>
<gene>
    <name evidence="2" type="ORF">SAMN05661003_10327</name>
</gene>
<dbReference type="SUPFAM" id="SSF54523">
    <property type="entry name" value="Pili subunits"/>
    <property type="match status" value="1"/>
</dbReference>
<dbReference type="AlphaFoldDB" id="A0A1G6ZKW7"/>
<sequence>MGCSRQQANGFTLVELVVVLVLLGILAAVAAPRFFELQDYEEIAFRDELVSALRYAHKRAVASGTAVELVIDADGFSLQYADGTPLAHPAGGNFSNSETSPVALTPQTLRFDALGRAAVSGADPALQRFDNIGHGGFHIHIWRETGCLEVN</sequence>
<evidence type="ECO:0000313" key="2">
    <source>
        <dbReference type="EMBL" id="SDE03181.1"/>
    </source>
</evidence>
<name>A0A1G6ZKW7_9BACT</name>
<dbReference type="STRING" id="57664.SAMN05661003_10327"/>
<dbReference type="Gene3D" id="3.30.700.10">
    <property type="entry name" value="Glycoprotein, Type 4 Pilin"/>
    <property type="match status" value="1"/>
</dbReference>
<evidence type="ECO:0000256" key="1">
    <source>
        <dbReference type="SAM" id="Phobius"/>
    </source>
</evidence>
<dbReference type="NCBIfam" id="TIGR02532">
    <property type="entry name" value="IV_pilin_GFxxxE"/>
    <property type="match status" value="1"/>
</dbReference>